<evidence type="ECO:0000313" key="2">
    <source>
        <dbReference type="Proteomes" id="UP001314205"/>
    </source>
</evidence>
<reference evidence="1 2" key="1">
    <citation type="submission" date="2023-11" db="EMBL/GenBank/DDBJ databases">
        <authorList>
            <person name="Hedman E."/>
            <person name="Englund M."/>
            <person name="Stromberg M."/>
            <person name="Nyberg Akerstrom W."/>
            <person name="Nylinder S."/>
            <person name="Jareborg N."/>
            <person name="Kallberg Y."/>
            <person name="Kronander E."/>
        </authorList>
    </citation>
    <scope>NUCLEOTIDE SEQUENCE [LARGE SCALE GENOMIC DNA]</scope>
</reference>
<name>A0AAV1LJU7_9NEOP</name>
<protein>
    <submittedName>
        <fullName evidence="1">Uncharacterized protein</fullName>
    </submittedName>
</protein>
<comment type="caution">
    <text evidence="1">The sequence shown here is derived from an EMBL/GenBank/DDBJ whole genome shotgun (WGS) entry which is preliminary data.</text>
</comment>
<gene>
    <name evidence="1" type="ORF">PARMNEM_LOCUS13674</name>
</gene>
<keyword evidence="2" id="KW-1185">Reference proteome</keyword>
<sequence length="69" mass="7519">MLPYPPRAERPINQILRCGGSMGCAGCERRGSRRRSRRARLCAGGAACRALTHSDTEIPLALQPRKVTA</sequence>
<dbReference type="EMBL" id="CAVLGL010000089">
    <property type="protein sequence ID" value="CAK1593971.1"/>
    <property type="molecule type" value="Genomic_DNA"/>
</dbReference>
<evidence type="ECO:0000313" key="1">
    <source>
        <dbReference type="EMBL" id="CAK1593971.1"/>
    </source>
</evidence>
<proteinExistence type="predicted"/>
<accession>A0AAV1LJU7</accession>
<organism evidence="1 2">
    <name type="scientific">Parnassius mnemosyne</name>
    <name type="common">clouded apollo</name>
    <dbReference type="NCBI Taxonomy" id="213953"/>
    <lineage>
        <taxon>Eukaryota</taxon>
        <taxon>Metazoa</taxon>
        <taxon>Ecdysozoa</taxon>
        <taxon>Arthropoda</taxon>
        <taxon>Hexapoda</taxon>
        <taxon>Insecta</taxon>
        <taxon>Pterygota</taxon>
        <taxon>Neoptera</taxon>
        <taxon>Endopterygota</taxon>
        <taxon>Lepidoptera</taxon>
        <taxon>Glossata</taxon>
        <taxon>Ditrysia</taxon>
        <taxon>Papilionoidea</taxon>
        <taxon>Papilionidae</taxon>
        <taxon>Parnassiinae</taxon>
        <taxon>Parnassini</taxon>
        <taxon>Parnassius</taxon>
        <taxon>Driopa</taxon>
    </lineage>
</organism>
<dbReference type="AlphaFoldDB" id="A0AAV1LJU7"/>
<dbReference type="Proteomes" id="UP001314205">
    <property type="component" value="Unassembled WGS sequence"/>
</dbReference>